<dbReference type="InterPro" id="IPR026170">
    <property type="entry name" value="FAM173A/B"/>
</dbReference>
<gene>
    <name evidence="5" type="ORF">A2261_02465</name>
</gene>
<reference evidence="5 6" key="1">
    <citation type="journal article" date="2016" name="Nat. Commun.">
        <title>Thousands of microbial genomes shed light on interconnected biogeochemical processes in an aquifer system.</title>
        <authorList>
            <person name="Anantharaman K."/>
            <person name="Brown C.T."/>
            <person name="Hug L.A."/>
            <person name="Sharon I."/>
            <person name="Castelle C.J."/>
            <person name="Probst A.J."/>
            <person name="Thomas B.C."/>
            <person name="Singh A."/>
            <person name="Wilkins M.J."/>
            <person name="Karaoz U."/>
            <person name="Brodie E.L."/>
            <person name="Williams K.H."/>
            <person name="Hubbard S.S."/>
            <person name="Banfield J.F."/>
        </authorList>
    </citation>
    <scope>NUCLEOTIDE SEQUENCE [LARGE SCALE GENOMIC DNA]</scope>
</reference>
<keyword evidence="4" id="KW-0472">Membrane</keyword>
<keyword evidence="3" id="KW-0949">S-adenosyl-L-methionine</keyword>
<dbReference type="PANTHER" id="PTHR13610:SF9">
    <property type="entry name" value="FI06469P"/>
    <property type="match status" value="1"/>
</dbReference>
<dbReference type="CDD" id="cd02440">
    <property type="entry name" value="AdoMet_MTases"/>
    <property type="match status" value="1"/>
</dbReference>
<keyword evidence="2" id="KW-0808">Transferase</keyword>
<evidence type="ECO:0000256" key="1">
    <source>
        <dbReference type="ARBA" id="ARBA00022603"/>
    </source>
</evidence>
<proteinExistence type="predicted"/>
<name>A0A1F6NLH2_9BACT</name>
<keyword evidence="4" id="KW-0812">Transmembrane</keyword>
<dbReference type="InterPro" id="IPR029063">
    <property type="entry name" value="SAM-dependent_MTases_sf"/>
</dbReference>
<keyword evidence="4" id="KW-1133">Transmembrane helix</keyword>
<dbReference type="EMBL" id="MFQR01000005">
    <property type="protein sequence ID" value="OGH84698.1"/>
    <property type="molecule type" value="Genomic_DNA"/>
</dbReference>
<organism evidence="5 6">
    <name type="scientific">Candidatus Magasanikbacteria bacterium RIFOXYA2_FULL_44_8</name>
    <dbReference type="NCBI Taxonomy" id="1798696"/>
    <lineage>
        <taxon>Bacteria</taxon>
        <taxon>Candidatus Magasanikiibacteriota</taxon>
    </lineage>
</organism>
<evidence type="ECO:0000256" key="2">
    <source>
        <dbReference type="ARBA" id="ARBA00022679"/>
    </source>
</evidence>
<dbReference type="GO" id="GO:0032259">
    <property type="term" value="P:methylation"/>
    <property type="evidence" value="ECO:0007669"/>
    <property type="project" value="UniProtKB-KW"/>
</dbReference>
<evidence type="ECO:0000313" key="6">
    <source>
        <dbReference type="Proteomes" id="UP000177803"/>
    </source>
</evidence>
<feature type="transmembrane region" description="Helical" evidence="4">
    <location>
        <begin position="6"/>
        <end position="26"/>
    </location>
</feature>
<dbReference type="GO" id="GO:0016279">
    <property type="term" value="F:protein-lysine N-methyltransferase activity"/>
    <property type="evidence" value="ECO:0007669"/>
    <property type="project" value="InterPro"/>
</dbReference>
<dbReference type="SUPFAM" id="SSF53335">
    <property type="entry name" value="S-adenosyl-L-methionine-dependent methyltransferases"/>
    <property type="match status" value="1"/>
</dbReference>
<sequence length="162" mass="18219">MVFLLYIAGFIFAVVLISTLIGIPCLPTHRAQARKMIELAAIKPGDMIFDLGAGHGRLLFLAAEAGATAIGYELNPILVLYVRLRAFLYKQKNVQIYCQSLFTADVKNADTVFCFLFPKYMAKLEEKIFSEMKPGAKIIAYVFPFPHKKHVLKTEGVFVYHV</sequence>
<dbReference type="Gene3D" id="3.40.50.150">
    <property type="entry name" value="Vaccinia Virus protein VP39"/>
    <property type="match status" value="1"/>
</dbReference>
<dbReference type="PANTHER" id="PTHR13610">
    <property type="entry name" value="METHYLTRANSFERASE DOMAIN-CONTAINING PROTEIN"/>
    <property type="match status" value="1"/>
</dbReference>
<accession>A0A1F6NLH2</accession>
<evidence type="ECO:0000313" key="5">
    <source>
        <dbReference type="EMBL" id="OGH84698.1"/>
    </source>
</evidence>
<protein>
    <recommendedName>
        <fullName evidence="7">Methyltransferase domain-containing protein</fullName>
    </recommendedName>
</protein>
<comment type="caution">
    <text evidence="5">The sequence shown here is derived from an EMBL/GenBank/DDBJ whole genome shotgun (WGS) entry which is preliminary data.</text>
</comment>
<dbReference type="AlphaFoldDB" id="A0A1F6NLH2"/>
<dbReference type="Proteomes" id="UP000177803">
    <property type="component" value="Unassembled WGS sequence"/>
</dbReference>
<evidence type="ECO:0008006" key="7">
    <source>
        <dbReference type="Google" id="ProtNLM"/>
    </source>
</evidence>
<evidence type="ECO:0000256" key="4">
    <source>
        <dbReference type="SAM" id="Phobius"/>
    </source>
</evidence>
<keyword evidence="1" id="KW-0489">Methyltransferase</keyword>
<evidence type="ECO:0000256" key="3">
    <source>
        <dbReference type="ARBA" id="ARBA00022691"/>
    </source>
</evidence>